<dbReference type="EMBL" id="CAJHNJ030000085">
    <property type="protein sequence ID" value="CAG9134765.1"/>
    <property type="molecule type" value="Genomic_DNA"/>
</dbReference>
<dbReference type="Gene3D" id="2.60.120.380">
    <property type="match status" value="2"/>
</dbReference>
<protein>
    <submittedName>
        <fullName evidence="3">(diamondback moth) hypothetical protein</fullName>
    </submittedName>
</protein>
<name>A0A8S4G148_PLUXY</name>
<dbReference type="InterPro" id="IPR022683">
    <property type="entry name" value="Calpain_III"/>
</dbReference>
<sequence>MEMAESPCRTHCTMSFTDFSTTFSSLCLVHVGPDDWLLEPALRPRRPWRAVLARRRWRAGYNAGGDPTHVETCSTNPQFHVSVPREEGSGDGKCHVVVSVCQHYRARGGEGRGEGGRLLAIGFAVYEVPRAAPRTAPMQLHDQRPLDVTHGGKAREVVTFFTLPPGDYVVVPHTRLPHQDRAFLLRILTDKQTNIWEVNEDNVIIRDIASEFLDQATVDLRHAARTPSSTCQSPARRARGTASATWWCPSASTYRARGGEGRGEGGRLLAIGFAVYEVPRAAPRTAPMQLHDQVRGDEAPLDVTHGGKAREVVTFFTLPPGDYVVVPHTRLPHQDRAFLLRILTDKQTNIWEVNEDNVIIRDIASEFLDQATVDLPPTKPSKFFGTVEDEIDVEGLLKVLKSWRRRALLARPSRELARALLALADRAGAGRLPAATLPRLLQLLHYWRHIYLKYGGCTSTCGGPRASSYRLRALLWAAGLSASNKVLECLCARHARGATLAHDDLVVALARLHLAHERYRSLETKLKSNPLSLEELILMTIYS</sequence>
<dbReference type="InterPro" id="IPR036213">
    <property type="entry name" value="Calpain_III_sf"/>
</dbReference>
<accession>A0A8S4G148</accession>
<evidence type="ECO:0000313" key="3">
    <source>
        <dbReference type="EMBL" id="CAG9134765.1"/>
    </source>
</evidence>
<feature type="domain" description="Peptidase C2 calpain" evidence="2">
    <location>
        <begin position="47"/>
        <end position="196"/>
    </location>
</feature>
<keyword evidence="4" id="KW-1185">Reference proteome</keyword>
<dbReference type="Gene3D" id="1.10.238.10">
    <property type="entry name" value="EF-hand"/>
    <property type="match status" value="1"/>
</dbReference>
<dbReference type="PANTHER" id="PTHR10183">
    <property type="entry name" value="CALPAIN"/>
    <property type="match status" value="1"/>
</dbReference>
<dbReference type="SUPFAM" id="SSF49758">
    <property type="entry name" value="Calpain large subunit, middle domain (domain III)"/>
    <property type="match status" value="2"/>
</dbReference>
<evidence type="ECO:0000259" key="2">
    <source>
        <dbReference type="SMART" id="SM00720"/>
    </source>
</evidence>
<dbReference type="Proteomes" id="UP000653454">
    <property type="component" value="Unassembled WGS sequence"/>
</dbReference>
<dbReference type="InterPro" id="IPR022684">
    <property type="entry name" value="Calpain_cysteine_protease"/>
</dbReference>
<dbReference type="AlphaFoldDB" id="A0A8S4G148"/>
<dbReference type="Pfam" id="PF01067">
    <property type="entry name" value="Calpain_III"/>
    <property type="match status" value="2"/>
</dbReference>
<dbReference type="PRINTS" id="PR00704">
    <property type="entry name" value="CALPAIN"/>
</dbReference>
<organism evidence="3 4">
    <name type="scientific">Plutella xylostella</name>
    <name type="common">Diamondback moth</name>
    <name type="synonym">Plutella maculipennis</name>
    <dbReference type="NCBI Taxonomy" id="51655"/>
    <lineage>
        <taxon>Eukaryota</taxon>
        <taxon>Metazoa</taxon>
        <taxon>Ecdysozoa</taxon>
        <taxon>Arthropoda</taxon>
        <taxon>Hexapoda</taxon>
        <taxon>Insecta</taxon>
        <taxon>Pterygota</taxon>
        <taxon>Neoptera</taxon>
        <taxon>Endopterygota</taxon>
        <taxon>Lepidoptera</taxon>
        <taxon>Glossata</taxon>
        <taxon>Ditrysia</taxon>
        <taxon>Yponomeutoidea</taxon>
        <taxon>Plutellidae</taxon>
        <taxon>Plutella</taxon>
    </lineage>
</organism>
<dbReference type="GO" id="GO:0006508">
    <property type="term" value="P:proteolysis"/>
    <property type="evidence" value="ECO:0007669"/>
    <property type="project" value="InterPro"/>
</dbReference>
<dbReference type="GO" id="GO:0004198">
    <property type="term" value="F:calcium-dependent cysteine-type endopeptidase activity"/>
    <property type="evidence" value="ECO:0007669"/>
    <property type="project" value="InterPro"/>
</dbReference>
<gene>
    <name evidence="3" type="ORF">PLXY2_LOCUS13014</name>
</gene>
<feature type="domain" description="Peptidase C2 calpain" evidence="2">
    <location>
        <begin position="238"/>
        <end position="351"/>
    </location>
</feature>
<comment type="caution">
    <text evidence="3">The sequence shown here is derived from an EMBL/GenBank/DDBJ whole genome shotgun (WGS) entry which is preliminary data.</text>
</comment>
<evidence type="ECO:0000313" key="4">
    <source>
        <dbReference type="Proteomes" id="UP000653454"/>
    </source>
</evidence>
<dbReference type="SMART" id="SM00720">
    <property type="entry name" value="calpain_III"/>
    <property type="match status" value="2"/>
</dbReference>
<comment type="similarity">
    <text evidence="1">Belongs to the peptidase C2 family.</text>
</comment>
<reference evidence="3" key="1">
    <citation type="submission" date="2020-11" db="EMBL/GenBank/DDBJ databases">
        <authorList>
            <person name="Whiteford S."/>
        </authorList>
    </citation>
    <scope>NUCLEOTIDE SEQUENCE</scope>
</reference>
<dbReference type="GO" id="GO:0005737">
    <property type="term" value="C:cytoplasm"/>
    <property type="evidence" value="ECO:0007669"/>
    <property type="project" value="TreeGrafter"/>
</dbReference>
<proteinExistence type="inferred from homology"/>
<evidence type="ECO:0000256" key="1">
    <source>
        <dbReference type="ARBA" id="ARBA00007623"/>
    </source>
</evidence>
<dbReference type="PANTHER" id="PTHR10183:SF424">
    <property type="entry name" value="CALPAIN-B-LIKE PROTEIN"/>
    <property type="match status" value="1"/>
</dbReference>
<dbReference type="InterPro" id="IPR022682">
    <property type="entry name" value="Calpain_domain_III"/>
</dbReference>